<comment type="caution">
    <text evidence="2">The sequence shown here is derived from an EMBL/GenBank/DDBJ whole genome shotgun (WGS) entry which is preliminary data.</text>
</comment>
<dbReference type="EMBL" id="RBWU01000007">
    <property type="protein sequence ID" value="RKS69078.1"/>
    <property type="molecule type" value="Genomic_DNA"/>
</dbReference>
<name>A0A495QBM8_9ACTN</name>
<feature type="region of interest" description="Disordered" evidence="1">
    <location>
        <begin position="1"/>
        <end position="21"/>
    </location>
</feature>
<reference evidence="2 3" key="1">
    <citation type="submission" date="2018-10" db="EMBL/GenBank/DDBJ databases">
        <title>Genomic Encyclopedia of Archaeal and Bacterial Type Strains, Phase II (KMG-II): from individual species to whole genera.</title>
        <authorList>
            <person name="Goeker M."/>
        </authorList>
    </citation>
    <scope>NUCLEOTIDE SEQUENCE [LARGE SCALE GENOMIC DNA]</scope>
    <source>
        <strain evidence="2 3">DSM 43383</strain>
    </source>
</reference>
<evidence type="ECO:0000313" key="3">
    <source>
        <dbReference type="Proteomes" id="UP000274601"/>
    </source>
</evidence>
<proteinExistence type="predicted"/>
<feature type="region of interest" description="Disordered" evidence="1">
    <location>
        <begin position="136"/>
        <end position="179"/>
    </location>
</feature>
<accession>A0A495QBM8</accession>
<gene>
    <name evidence="2" type="ORF">BZB76_6217</name>
</gene>
<dbReference type="AlphaFoldDB" id="A0A495QBM8"/>
<evidence type="ECO:0000256" key="1">
    <source>
        <dbReference type="SAM" id="MobiDB-lite"/>
    </source>
</evidence>
<organism evidence="2 3">
    <name type="scientific">Actinomadura pelletieri DSM 43383</name>
    <dbReference type="NCBI Taxonomy" id="1120940"/>
    <lineage>
        <taxon>Bacteria</taxon>
        <taxon>Bacillati</taxon>
        <taxon>Actinomycetota</taxon>
        <taxon>Actinomycetes</taxon>
        <taxon>Streptosporangiales</taxon>
        <taxon>Thermomonosporaceae</taxon>
        <taxon>Actinomadura</taxon>
    </lineage>
</organism>
<evidence type="ECO:0000313" key="2">
    <source>
        <dbReference type="EMBL" id="RKS69078.1"/>
    </source>
</evidence>
<dbReference type="Proteomes" id="UP000274601">
    <property type="component" value="Unassembled WGS sequence"/>
</dbReference>
<keyword evidence="3" id="KW-1185">Reference proteome</keyword>
<sequence length="386" mass="40715">MNQRQRPAAHSANGPNLVSSSIRAPSSAQLLPSKPCFANLLRQVSPGAVGQDRVAWPTPGYDGPAPKRIPRSHLFRRHPARCVVGGSGSPALARPGAKRGAAVDVVRDVALPVQASLSSPTPALIALRRIRAWGPTVKPPTSAGPSPAPTGPRAGVCGTGSRSCRAGARTAVRRTRGRRRSFSAGLGAAALLHAHIRRRRAEDILYGDHLESGGPPRPDGAGNKRVPRLLGLFKTERFCATVDTWTGHCTTPTSNGARTGSGPGSTLSANGVAIRSCSATNTSRTPWSRQESICHVALCRPRSSARLRGECGVRSPALSFNGDLRDADRSGGFPQHVAHAEEPESDRCHGHLWRARRGQHSVPRGRFARPVTGLAGCRAAGPVIAW</sequence>
<protein>
    <submittedName>
        <fullName evidence="2">Uncharacterized protein</fullName>
    </submittedName>
</protein>